<gene>
    <name evidence="13" type="primary">LOC106077340</name>
</gene>
<organism evidence="12 13">
    <name type="scientific">Biomphalaria glabrata</name>
    <name type="common">Bloodfluke planorb</name>
    <name type="synonym">Freshwater snail</name>
    <dbReference type="NCBI Taxonomy" id="6526"/>
    <lineage>
        <taxon>Eukaryota</taxon>
        <taxon>Metazoa</taxon>
        <taxon>Spiralia</taxon>
        <taxon>Lophotrochozoa</taxon>
        <taxon>Mollusca</taxon>
        <taxon>Gastropoda</taxon>
        <taxon>Heterobranchia</taxon>
        <taxon>Euthyneura</taxon>
        <taxon>Panpulmonata</taxon>
        <taxon>Hygrophila</taxon>
        <taxon>Lymnaeoidea</taxon>
        <taxon>Planorbidae</taxon>
        <taxon>Biomphalaria</taxon>
    </lineage>
</organism>
<sequence>MATSPVNFVSNFTTYETLTPTLFLNSAYVNKRKMKEAQIPLITSSDLSTSALEPAKCALQGTAHTLPGMRHNTLNRGDTSRKAEKIYSQRGETRNSPPCGSDTDDENVVSSTDPTVLAQSENKRASPMKSSKSPPVRDFLWRPVSLDDEEKAPLEVQEADPGCPCDDPKQAAFGRDASKVDFNRNAIYDDSYLIYRTHKGMSPHHATSHKDTSEDASVASLLEPNKIPERSSSSSTKRCIMDSSCSDSFPVNNVKRSRVESSQNDSGYLSHNDSGYVPSHSPCYISNKSPRKSNVSKWTELDTTSSMSSSEHNAKEDILKSLRYHPSVQLEIAKRYKEGESQEDIVKFQSDCHFDRNHLAVEKPAYCPETIDSRDIKQKKMASPIDDKYVPFSRSPLRSAETIRYDAHSKSHSQISQDVKPLHINVLEEFKGQNFYPKVKNEAAVNVHNALRADVTRNSFPKQSEPLNVPEITLTPPWSPVSQVGLYPHPALTHYYMKLLHQAQSLHPTVHHHIHPALQHPLHPSLYTAAVLSHPTFQPYSILDSAFTKSVLHKASPIAVHPSAFYFPTALRSFPASQQVPGLMEKLDHSHKPALRRTDLSIPSPTMERNTFLRTHAFSFHKGSSSLSPTSPTCMTSPSSTSSSDCGSISGFNCRSSNPTAPKASGKSLEEAGISVEKLFPPREAPTPAVLKRGDRDSEQVRFNCESCNKSYSTLSGLSKHKQFHCATHVKKEFTCKHCDKTYVSLGALKMHIRTHTLPCKCHVCGKAFSRPWLLQGHIRTHTGEKPFRCNHCGRAFADRSNLRAHLQTHTDVKRYSCKSCSKTFSRMSLLTKHEDSCPVSVL</sequence>
<feature type="domain" description="C2H2-type" evidence="11">
    <location>
        <begin position="703"/>
        <end position="725"/>
    </location>
</feature>
<dbReference type="FunFam" id="3.30.160.60:FF:000043">
    <property type="entry name" value="Scratch family zinc finger 2"/>
    <property type="match status" value="1"/>
</dbReference>
<evidence type="ECO:0000256" key="10">
    <source>
        <dbReference type="SAM" id="MobiDB-lite"/>
    </source>
</evidence>
<dbReference type="RefSeq" id="XP_055892979.1">
    <property type="nucleotide sequence ID" value="XM_056037004.1"/>
</dbReference>
<feature type="domain" description="C2H2-type" evidence="11">
    <location>
        <begin position="734"/>
        <end position="757"/>
    </location>
</feature>
<feature type="region of interest" description="Disordered" evidence="10">
    <location>
        <begin position="63"/>
        <end position="138"/>
    </location>
</feature>
<feature type="compositionally biased region" description="Basic and acidic residues" evidence="10">
    <location>
        <begin position="586"/>
        <end position="599"/>
    </location>
</feature>
<keyword evidence="6" id="KW-0238">DNA-binding</keyword>
<dbReference type="FunFam" id="3.30.160.60:FF:000207">
    <property type="entry name" value="zinc finger protein SNAI2"/>
    <property type="match status" value="1"/>
</dbReference>
<dbReference type="SUPFAM" id="SSF57667">
    <property type="entry name" value="beta-beta-alpha zinc fingers"/>
    <property type="match status" value="3"/>
</dbReference>
<dbReference type="Gene3D" id="3.30.160.60">
    <property type="entry name" value="Classic Zinc Finger"/>
    <property type="match status" value="4"/>
</dbReference>
<dbReference type="Pfam" id="PF00096">
    <property type="entry name" value="zf-C2H2"/>
    <property type="match status" value="4"/>
</dbReference>
<evidence type="ECO:0000256" key="2">
    <source>
        <dbReference type="ARBA" id="ARBA00022723"/>
    </source>
</evidence>
<evidence type="ECO:0000256" key="4">
    <source>
        <dbReference type="ARBA" id="ARBA00022771"/>
    </source>
</evidence>
<dbReference type="GeneID" id="106077340"/>
<keyword evidence="4 9" id="KW-0863">Zinc-finger</keyword>
<evidence type="ECO:0000256" key="8">
    <source>
        <dbReference type="ARBA" id="ARBA00037948"/>
    </source>
</evidence>
<dbReference type="AlphaFoldDB" id="A0A9W3B0I1"/>
<evidence type="ECO:0000256" key="6">
    <source>
        <dbReference type="ARBA" id="ARBA00023125"/>
    </source>
</evidence>
<accession>A0A9W3B0I1</accession>
<dbReference type="PROSITE" id="PS00028">
    <property type="entry name" value="ZINC_FINGER_C2H2_1"/>
    <property type="match status" value="4"/>
</dbReference>
<keyword evidence="7" id="KW-0539">Nucleus</keyword>
<evidence type="ECO:0000256" key="3">
    <source>
        <dbReference type="ARBA" id="ARBA00022737"/>
    </source>
</evidence>
<dbReference type="GO" id="GO:0008270">
    <property type="term" value="F:zinc ion binding"/>
    <property type="evidence" value="ECO:0007669"/>
    <property type="project" value="UniProtKB-KW"/>
</dbReference>
<dbReference type="InterPro" id="IPR013087">
    <property type="entry name" value="Znf_C2H2_type"/>
</dbReference>
<feature type="domain" description="C2H2-type" evidence="11">
    <location>
        <begin position="816"/>
        <end position="835"/>
    </location>
</feature>
<evidence type="ECO:0000313" key="12">
    <source>
        <dbReference type="Proteomes" id="UP001165740"/>
    </source>
</evidence>
<dbReference type="OrthoDB" id="5428132at2759"/>
<comment type="similarity">
    <text evidence="8">Belongs to the snail C2H2-type zinc-finger protein family.</text>
</comment>
<evidence type="ECO:0000256" key="1">
    <source>
        <dbReference type="ARBA" id="ARBA00004123"/>
    </source>
</evidence>
<dbReference type="InterPro" id="IPR036236">
    <property type="entry name" value="Znf_C2H2_sf"/>
</dbReference>
<comment type="subcellular location">
    <subcellularLocation>
        <location evidence="1">Nucleus</location>
    </subcellularLocation>
</comment>
<dbReference type="PANTHER" id="PTHR16515:SF66">
    <property type="entry name" value="C2H2-TYPE DOMAIN-CONTAINING PROTEIN"/>
    <property type="match status" value="1"/>
</dbReference>
<proteinExistence type="inferred from homology"/>
<evidence type="ECO:0000313" key="13">
    <source>
        <dbReference type="RefSeq" id="XP_055892979.1"/>
    </source>
</evidence>
<name>A0A9W3B0I1_BIOGL</name>
<dbReference type="PANTHER" id="PTHR16515">
    <property type="entry name" value="PR DOMAIN ZINC FINGER PROTEIN"/>
    <property type="match status" value="1"/>
</dbReference>
<feature type="domain" description="C2H2-type" evidence="11">
    <location>
        <begin position="760"/>
        <end position="787"/>
    </location>
</feature>
<evidence type="ECO:0000256" key="7">
    <source>
        <dbReference type="ARBA" id="ARBA00023242"/>
    </source>
</evidence>
<feature type="region of interest" description="Disordered" evidence="10">
    <location>
        <begin position="586"/>
        <end position="605"/>
    </location>
</feature>
<dbReference type="FunFam" id="3.30.160.60:FF:001114">
    <property type="entry name" value="Zinc finger protein SNAI2"/>
    <property type="match status" value="1"/>
</dbReference>
<dbReference type="FunFam" id="3.30.160.60:FF:000693">
    <property type="entry name" value="Snail family zinc finger 1a"/>
    <property type="match status" value="1"/>
</dbReference>
<feature type="compositionally biased region" description="Basic and acidic residues" evidence="10">
    <location>
        <begin position="78"/>
        <end position="93"/>
    </location>
</feature>
<evidence type="ECO:0000256" key="5">
    <source>
        <dbReference type="ARBA" id="ARBA00022833"/>
    </source>
</evidence>
<keyword evidence="12" id="KW-1185">Reference proteome</keyword>
<feature type="domain" description="C2H2-type" evidence="11">
    <location>
        <begin position="788"/>
        <end position="815"/>
    </location>
</feature>
<dbReference type="GO" id="GO:0003677">
    <property type="term" value="F:DNA binding"/>
    <property type="evidence" value="ECO:0007669"/>
    <property type="project" value="UniProtKB-KW"/>
</dbReference>
<dbReference type="InterPro" id="IPR050331">
    <property type="entry name" value="Zinc_finger"/>
</dbReference>
<reference evidence="13" key="1">
    <citation type="submission" date="2025-08" db="UniProtKB">
        <authorList>
            <consortium name="RefSeq"/>
        </authorList>
    </citation>
    <scope>IDENTIFICATION</scope>
</reference>
<keyword evidence="5" id="KW-0862">Zinc</keyword>
<dbReference type="Proteomes" id="UP001165740">
    <property type="component" value="Chromosome 7"/>
</dbReference>
<dbReference type="PROSITE" id="PS50157">
    <property type="entry name" value="ZINC_FINGER_C2H2_2"/>
    <property type="match status" value="5"/>
</dbReference>
<feature type="compositionally biased region" description="Polar residues" evidence="10">
    <location>
        <begin position="108"/>
        <end position="120"/>
    </location>
</feature>
<evidence type="ECO:0000259" key="11">
    <source>
        <dbReference type="PROSITE" id="PS50157"/>
    </source>
</evidence>
<protein>
    <submittedName>
        <fullName evidence="13">Uncharacterized protein LOC106077340</fullName>
    </submittedName>
</protein>
<dbReference type="GO" id="GO:0010468">
    <property type="term" value="P:regulation of gene expression"/>
    <property type="evidence" value="ECO:0007669"/>
    <property type="project" value="TreeGrafter"/>
</dbReference>
<evidence type="ECO:0000256" key="9">
    <source>
        <dbReference type="PROSITE-ProRule" id="PRU00042"/>
    </source>
</evidence>
<keyword evidence="2" id="KW-0479">Metal-binding</keyword>
<dbReference type="SMART" id="SM00355">
    <property type="entry name" value="ZnF_C2H2"/>
    <property type="match status" value="5"/>
</dbReference>
<keyword evidence="3" id="KW-0677">Repeat</keyword>
<dbReference type="GO" id="GO:0005634">
    <property type="term" value="C:nucleus"/>
    <property type="evidence" value="ECO:0007669"/>
    <property type="project" value="UniProtKB-SubCell"/>
</dbReference>